<reference evidence="15 16" key="1">
    <citation type="journal article" date="2016" name="DNA Res.">
        <title>The complete genome sequencing of Prevotella intermedia strain OMA14 and a subsequent fine-scale, intra-species genomic comparison reveal an unusual amplification of conjugative and mobile transposons and identify a novel Prevotella-lineage-specific repeat.</title>
        <authorList>
            <person name="Naito M."/>
            <person name="Ogura Y."/>
            <person name="Itoh T."/>
            <person name="Shoji M."/>
            <person name="Okamoto M."/>
            <person name="Hayashi T."/>
            <person name="Nakayama K."/>
        </authorList>
    </citation>
    <scope>NUCLEOTIDE SEQUENCE [LARGE SCALE GENOMIC DNA]</scope>
    <source>
        <strain evidence="15 16">OMA14</strain>
    </source>
</reference>
<evidence type="ECO:0000256" key="3">
    <source>
        <dbReference type="ARBA" id="ARBA00012891"/>
    </source>
</evidence>
<evidence type="ECO:0000256" key="7">
    <source>
        <dbReference type="ARBA" id="ARBA00023235"/>
    </source>
</evidence>
<dbReference type="Gene3D" id="3.40.50.140">
    <property type="match status" value="1"/>
</dbReference>
<keyword evidence="4" id="KW-0479">Metal-binding</keyword>
<dbReference type="Gene3D" id="1.10.460.10">
    <property type="entry name" value="Topoisomerase I, domain 2"/>
    <property type="match status" value="1"/>
</dbReference>
<evidence type="ECO:0000256" key="11">
    <source>
        <dbReference type="ARBA" id="ARBA00032877"/>
    </source>
</evidence>
<dbReference type="InterPro" id="IPR013824">
    <property type="entry name" value="Topo_IA_cen_sub1"/>
</dbReference>
<dbReference type="NCBIfam" id="NF005829">
    <property type="entry name" value="PRK07726.1"/>
    <property type="match status" value="1"/>
</dbReference>
<dbReference type="InterPro" id="IPR013826">
    <property type="entry name" value="Topo_IA_cen_sub3"/>
</dbReference>
<evidence type="ECO:0000256" key="9">
    <source>
        <dbReference type="ARBA" id="ARBA00031985"/>
    </source>
</evidence>
<dbReference type="SMART" id="SM00436">
    <property type="entry name" value="TOP1Bc"/>
    <property type="match status" value="1"/>
</dbReference>
<gene>
    <name evidence="14" type="ORF">PIOMA14_II_0253</name>
    <name evidence="15" type="ORF">PIOMA14_II_0499</name>
</gene>
<dbReference type="InterPro" id="IPR006171">
    <property type="entry name" value="TOPRIM_dom"/>
</dbReference>
<name>A0A0T7API6_PREIN</name>
<dbReference type="PANTHER" id="PTHR11390:SF21">
    <property type="entry name" value="DNA TOPOISOMERASE 3-ALPHA"/>
    <property type="match status" value="1"/>
</dbReference>
<feature type="domain" description="Topo IA-type catalytic" evidence="13">
    <location>
        <begin position="159"/>
        <end position="586"/>
    </location>
</feature>
<evidence type="ECO:0000313" key="15">
    <source>
        <dbReference type="EMBL" id="BAU19004.1"/>
    </source>
</evidence>
<dbReference type="EMBL" id="AP014598">
    <property type="protein sequence ID" value="BAU18758.1"/>
    <property type="molecule type" value="Genomic_DNA"/>
</dbReference>
<evidence type="ECO:0000313" key="14">
    <source>
        <dbReference type="EMBL" id="BAU18758.1"/>
    </source>
</evidence>
<organism evidence="15 16">
    <name type="scientific">Prevotella intermedia</name>
    <dbReference type="NCBI Taxonomy" id="28131"/>
    <lineage>
        <taxon>Bacteria</taxon>
        <taxon>Pseudomonadati</taxon>
        <taxon>Bacteroidota</taxon>
        <taxon>Bacteroidia</taxon>
        <taxon>Bacteroidales</taxon>
        <taxon>Prevotellaceae</taxon>
        <taxon>Prevotella</taxon>
    </lineage>
</organism>
<evidence type="ECO:0000256" key="10">
    <source>
        <dbReference type="ARBA" id="ARBA00032235"/>
    </source>
</evidence>
<dbReference type="GO" id="GO:0043597">
    <property type="term" value="C:cytoplasmic replication fork"/>
    <property type="evidence" value="ECO:0007669"/>
    <property type="project" value="TreeGrafter"/>
</dbReference>
<dbReference type="InterPro" id="IPR013497">
    <property type="entry name" value="Topo_IA_cen"/>
</dbReference>
<dbReference type="RefSeq" id="WP_096408455.1">
    <property type="nucleotide sequence ID" value="NZ_AP014598.1"/>
</dbReference>
<dbReference type="CDD" id="cd00186">
    <property type="entry name" value="TOP1Ac"/>
    <property type="match status" value="1"/>
</dbReference>
<dbReference type="Gene3D" id="2.70.20.10">
    <property type="entry name" value="Topoisomerase I, domain 3"/>
    <property type="match status" value="1"/>
</dbReference>
<feature type="domain" description="Toprim" evidence="12">
    <location>
        <begin position="2"/>
        <end position="142"/>
    </location>
</feature>
<evidence type="ECO:0000256" key="6">
    <source>
        <dbReference type="ARBA" id="ARBA00023125"/>
    </source>
</evidence>
<dbReference type="NCBIfam" id="TIGR01056">
    <property type="entry name" value="topB"/>
    <property type="match status" value="1"/>
</dbReference>
<dbReference type="GO" id="GO:0006265">
    <property type="term" value="P:DNA topological change"/>
    <property type="evidence" value="ECO:0007669"/>
    <property type="project" value="InterPro"/>
</dbReference>
<dbReference type="InterPro" id="IPR003601">
    <property type="entry name" value="Topo_IA_2"/>
</dbReference>
<dbReference type="SMART" id="SM00493">
    <property type="entry name" value="TOPRIM"/>
    <property type="match status" value="1"/>
</dbReference>
<dbReference type="InterPro" id="IPR003602">
    <property type="entry name" value="Topo_IA_DNA-bd_dom"/>
</dbReference>
<dbReference type="PROSITE" id="PS52039">
    <property type="entry name" value="TOPO_IA_2"/>
    <property type="match status" value="1"/>
</dbReference>
<evidence type="ECO:0000259" key="12">
    <source>
        <dbReference type="PROSITE" id="PS50880"/>
    </source>
</evidence>
<dbReference type="InterPro" id="IPR013825">
    <property type="entry name" value="Topo_IA_cen_sub2"/>
</dbReference>
<evidence type="ECO:0000259" key="13">
    <source>
        <dbReference type="PROSITE" id="PS52039"/>
    </source>
</evidence>
<dbReference type="Pfam" id="PF01131">
    <property type="entry name" value="Topoisom_bac"/>
    <property type="match status" value="1"/>
</dbReference>
<dbReference type="AlphaFoldDB" id="A0A0T7API6"/>
<dbReference type="GO" id="GO:0006310">
    <property type="term" value="P:DNA recombination"/>
    <property type="evidence" value="ECO:0007669"/>
    <property type="project" value="TreeGrafter"/>
</dbReference>
<dbReference type="InterPro" id="IPR025589">
    <property type="entry name" value="Toprim_C_rpt"/>
</dbReference>
<comment type="similarity">
    <text evidence="2">Belongs to the type IA topoisomerase family.</text>
</comment>
<dbReference type="SUPFAM" id="SSF56712">
    <property type="entry name" value="Prokaryotic type I DNA topoisomerase"/>
    <property type="match status" value="1"/>
</dbReference>
<dbReference type="EC" id="5.6.2.1" evidence="3"/>
<dbReference type="CDD" id="cd03362">
    <property type="entry name" value="TOPRIM_TopoIA_TopoIII"/>
    <property type="match status" value="1"/>
</dbReference>
<evidence type="ECO:0000256" key="4">
    <source>
        <dbReference type="ARBA" id="ARBA00022723"/>
    </source>
</evidence>
<dbReference type="EMBL" id="AP014598">
    <property type="protein sequence ID" value="BAU19004.1"/>
    <property type="molecule type" value="Genomic_DNA"/>
</dbReference>
<dbReference type="PROSITE" id="PS50880">
    <property type="entry name" value="TOPRIM"/>
    <property type="match status" value="1"/>
</dbReference>
<keyword evidence="7 15" id="KW-0413">Isomerase</keyword>
<dbReference type="PRINTS" id="PR00417">
    <property type="entry name" value="PRTPISMRASEI"/>
</dbReference>
<dbReference type="Proteomes" id="UP000217431">
    <property type="component" value="Chromosome II"/>
</dbReference>
<dbReference type="GO" id="GO:0003677">
    <property type="term" value="F:DNA binding"/>
    <property type="evidence" value="ECO:0007669"/>
    <property type="project" value="UniProtKB-KW"/>
</dbReference>
<dbReference type="Pfam" id="PF01751">
    <property type="entry name" value="Toprim"/>
    <property type="match status" value="1"/>
</dbReference>
<dbReference type="SMART" id="SM00437">
    <property type="entry name" value="TOP1Ac"/>
    <property type="match status" value="1"/>
</dbReference>
<evidence type="ECO:0000256" key="5">
    <source>
        <dbReference type="ARBA" id="ARBA00023029"/>
    </source>
</evidence>
<sequence length="691" mass="77057">MTTCIIAEKPSVARDIARIVGANSKQDGCLEGCGYLVTWAMGHLITLAMPEAYGFSAYKAEDLPIRPNPFQLVVRQVRKDKDYISDPAALKQLKVIRSCFDKVDRIIVATDAGREGELIFRYIYSYLNCRKPFDRLWISSLTDRAIREGLSNLKGGSHYDNLYHSAKARSEADWLVGINASRALSIARRGGYSLGRVQTPTLAMVCRRYIENRDFSSAPYWKLSAFTEKEGMSLKAVSCKDYENEALAQTALAALRSQSRLKVESVAKQVAHISPPLLYDLTALQKEANRRHGFSADNTLSIAQSLYEKKITTYPRTGSRYISEDVFEEVPVLLRKIDKALSNPLNRHSVDNAKVTDHHAIIPTGETPSGLSVDEATIYQMIVTRFLEAFSPDSEKERMQVKFTDGTNTFTWKACRQISLGWKDVQQGADTQNENGKENEEQTLSALPSLTEGEVLSLLNAEITEHKTKPKPLYTEATLLSAMENAGKDVEDAESKKAMAECGIGTPATRANIIETLILRDYIRRNKKAIIPTEKGLAVYEIVKDKKIANAEMTGSWELALAAIEAGQMPAEKFAKGINSYVGTICEELLALSPQVQKSYPTYRCPKCGNESVGIYTKVAKCRHEGCDFHIFREVCGTLLTEGNIRDLITTGRTPVLKGLTSKAGKKFNARLVLKDDYTTTFEFEQNKKRK</sequence>
<proteinExistence type="inferred from homology"/>
<dbReference type="GO" id="GO:0046872">
    <property type="term" value="F:metal ion binding"/>
    <property type="evidence" value="ECO:0007669"/>
    <property type="project" value="UniProtKB-KW"/>
</dbReference>
<dbReference type="GO" id="GO:0006281">
    <property type="term" value="P:DNA repair"/>
    <property type="evidence" value="ECO:0007669"/>
    <property type="project" value="TreeGrafter"/>
</dbReference>
<accession>A0A0T7API6</accession>
<dbReference type="PANTHER" id="PTHR11390">
    <property type="entry name" value="PROKARYOTIC DNA TOPOISOMERASE"/>
    <property type="match status" value="1"/>
</dbReference>
<evidence type="ECO:0000256" key="2">
    <source>
        <dbReference type="ARBA" id="ARBA00009446"/>
    </source>
</evidence>
<protein>
    <recommendedName>
        <fullName evidence="3">DNA topoisomerase</fullName>
        <ecNumber evidence="3">5.6.2.1</ecNumber>
    </recommendedName>
    <alternativeName>
        <fullName evidence="11">Omega-protein</fullName>
    </alternativeName>
    <alternativeName>
        <fullName evidence="10">Relaxing enzyme</fullName>
    </alternativeName>
    <alternativeName>
        <fullName evidence="8">Swivelase</fullName>
    </alternativeName>
    <alternativeName>
        <fullName evidence="9">Untwisting enzyme</fullName>
    </alternativeName>
</protein>
<dbReference type="Gene3D" id="1.10.290.10">
    <property type="entry name" value="Topoisomerase I, domain 4"/>
    <property type="match status" value="1"/>
</dbReference>
<evidence type="ECO:0000313" key="16">
    <source>
        <dbReference type="Proteomes" id="UP000217431"/>
    </source>
</evidence>
<dbReference type="Pfam" id="PF13342">
    <property type="entry name" value="Toprim_Crpt"/>
    <property type="match status" value="1"/>
</dbReference>
<keyword evidence="6" id="KW-0238">DNA-binding</keyword>
<evidence type="ECO:0000256" key="8">
    <source>
        <dbReference type="ARBA" id="ARBA00030003"/>
    </source>
</evidence>
<keyword evidence="5" id="KW-0799">Topoisomerase</keyword>
<comment type="catalytic activity">
    <reaction evidence="1">
        <text>ATP-independent breakage of single-stranded DNA, followed by passage and rejoining.</text>
        <dbReference type="EC" id="5.6.2.1"/>
    </reaction>
</comment>
<dbReference type="GO" id="GO:0003917">
    <property type="term" value="F:DNA topoisomerase type I (single strand cut, ATP-independent) activity"/>
    <property type="evidence" value="ECO:0007669"/>
    <property type="project" value="UniProtKB-EC"/>
</dbReference>
<dbReference type="InterPro" id="IPR034144">
    <property type="entry name" value="TOPRIM_TopoIII"/>
</dbReference>
<dbReference type="InterPro" id="IPR023405">
    <property type="entry name" value="Topo_IA_core_domain"/>
</dbReference>
<dbReference type="InterPro" id="IPR000380">
    <property type="entry name" value="Topo_IA"/>
</dbReference>
<evidence type="ECO:0000256" key="1">
    <source>
        <dbReference type="ARBA" id="ARBA00000213"/>
    </source>
</evidence>
<dbReference type="InterPro" id="IPR005738">
    <property type="entry name" value="TopoIII"/>
</dbReference>